<feature type="compositionally biased region" description="Basic and acidic residues" evidence="5">
    <location>
        <begin position="485"/>
        <end position="545"/>
    </location>
</feature>
<protein>
    <submittedName>
        <fullName evidence="7">Golgi reassembly stacking protein GRASP65</fullName>
    </submittedName>
</protein>
<organism evidence="7 8">
    <name type="scientific">Trachipleistophora hominis</name>
    <name type="common">Microsporidian parasite</name>
    <dbReference type="NCBI Taxonomy" id="72359"/>
    <lineage>
        <taxon>Eukaryota</taxon>
        <taxon>Fungi</taxon>
        <taxon>Fungi incertae sedis</taxon>
        <taxon>Microsporidia</taxon>
        <taxon>Pleistophoridae</taxon>
        <taxon>Trachipleistophora</taxon>
    </lineage>
</organism>
<dbReference type="EMBL" id="JH993935">
    <property type="protein sequence ID" value="ELQ75673.1"/>
    <property type="molecule type" value="Genomic_DNA"/>
</dbReference>
<evidence type="ECO:0000256" key="1">
    <source>
        <dbReference type="ARBA" id="ARBA00004394"/>
    </source>
</evidence>
<evidence type="ECO:0000256" key="3">
    <source>
        <dbReference type="ARBA" id="ARBA00023034"/>
    </source>
</evidence>
<dbReference type="AlphaFoldDB" id="L7JW48"/>
<dbReference type="HOGENOM" id="CLU_410597_0_0_1"/>
<sequence length="669" mass="79019">MGQTITDESVTLQITKITQNSRAHRLNLLPFIHTITLVNEKTVGSSEDVKKEFIKWKQHNIKLQVLDLCTQKIKDLELEKCVEGESLGINVKVHKGEPYCPTLCLVEIDEDSPAYRAGLRVFEDYVIGIEGVYIPNEDAFRRRLYGFIGRECVLFVFNRETNTIRRVTVVLNDDPENLMGAELGTGLLYKIFDESDEAIRLVFDDEEYCRILEKKKREEEETSKEKNIKTRNESVVDEKRGDYNEKEGESVAVISEKEVNEEKTDERVNDVTAEKKKEEVFEKIEKIKINDEEIEKANGVKIEEKNDEQKRIEEENERKANALRKLEEVRKAKEIKKNEEMAMKQREEEKRREEERLEKENERRREEKEERQREEERKRKEEQRRREEERKRKEEEKRKEEQKLQEERKTKEEDEKRRLEEQKKAKADEIKKLEEQKRIEELKRAERIKAEEGKRLEEQQRKEKLEQEKKIKTDELRKLKKKKKREELKNAERINAEEMRRLDDLKTKDELEKQTKTKTEELRKLGEQENLEKIKDGEVERRAEDAVGGGANDGSDSIKEEMVEPKKCDDIKGAFDPESDFEEIDLEETQEYTIIKSSSSPHIVNHDGSIKERSISDPNNFDNVSDTVYDDGESLVYKDGSGFDLELKERLGDKGIEESNGSDAKLRKD</sequence>
<evidence type="ECO:0000313" key="7">
    <source>
        <dbReference type="EMBL" id="ELQ75673.1"/>
    </source>
</evidence>
<dbReference type="GO" id="GO:0007030">
    <property type="term" value="P:Golgi organization"/>
    <property type="evidence" value="ECO:0007669"/>
    <property type="project" value="TreeGrafter"/>
</dbReference>
<comment type="subcellular location">
    <subcellularLocation>
        <location evidence="1">Golgi apparatus membrane</location>
    </subcellularLocation>
</comment>
<keyword evidence="8" id="KW-1185">Reference proteome</keyword>
<dbReference type="PANTHER" id="PTHR12893">
    <property type="entry name" value="GOLGI REASSEMBLY STACKING PROTEIN GRASP"/>
    <property type="match status" value="1"/>
</dbReference>
<dbReference type="OrthoDB" id="3318at2759"/>
<dbReference type="InterPro" id="IPR007583">
    <property type="entry name" value="GRASP55_65"/>
</dbReference>
<feature type="region of interest" description="Disordered" evidence="5">
    <location>
        <begin position="597"/>
        <end position="625"/>
    </location>
</feature>
<proteinExistence type="predicted"/>
<feature type="compositionally biased region" description="Polar residues" evidence="5">
    <location>
        <begin position="616"/>
        <end position="625"/>
    </location>
</feature>
<keyword evidence="4" id="KW-0472">Membrane</keyword>
<feature type="compositionally biased region" description="Basic and acidic residues" evidence="5">
    <location>
        <begin position="556"/>
        <end position="575"/>
    </location>
</feature>
<feature type="compositionally biased region" description="Basic and acidic residues" evidence="5">
    <location>
        <begin position="604"/>
        <end position="615"/>
    </location>
</feature>
<dbReference type="GO" id="GO:0000139">
    <property type="term" value="C:Golgi membrane"/>
    <property type="evidence" value="ECO:0007669"/>
    <property type="project" value="UniProtKB-SubCell"/>
</dbReference>
<dbReference type="Pfam" id="PF04495">
    <property type="entry name" value="GRASP55_65"/>
    <property type="match status" value="1"/>
</dbReference>
<reference evidence="7 8" key="1">
    <citation type="journal article" date="2012" name="PLoS Pathog.">
        <title>The genome of the obligate intracellular parasite Trachipleistophora hominis: new insights into microsporidian genome dynamics and reductive evolution.</title>
        <authorList>
            <person name="Heinz E."/>
            <person name="Williams T.A."/>
            <person name="Nakjang S."/>
            <person name="Noel C.J."/>
            <person name="Swan D.C."/>
            <person name="Goldberg A.V."/>
            <person name="Harris S.R."/>
            <person name="Weinmaier T."/>
            <person name="Markert S."/>
            <person name="Becher D."/>
            <person name="Bernhardt J."/>
            <person name="Dagan T."/>
            <person name="Hacker C."/>
            <person name="Lucocq J.M."/>
            <person name="Schweder T."/>
            <person name="Rattei T."/>
            <person name="Hall N."/>
            <person name="Hirt R.P."/>
            <person name="Embley T.M."/>
        </authorList>
    </citation>
    <scope>NUCLEOTIDE SEQUENCE [LARGE SCALE GENOMIC DNA]</scope>
</reference>
<dbReference type="VEuPathDB" id="MicrosporidiaDB:THOM_1345"/>
<dbReference type="InParanoid" id="L7JW48"/>
<feature type="compositionally biased region" description="Basic and acidic residues" evidence="5">
    <location>
        <begin position="648"/>
        <end position="657"/>
    </location>
</feature>
<evidence type="ECO:0000259" key="6">
    <source>
        <dbReference type="PROSITE" id="PS51865"/>
    </source>
</evidence>
<dbReference type="Proteomes" id="UP000011185">
    <property type="component" value="Unassembled WGS sequence"/>
</dbReference>
<dbReference type="SUPFAM" id="SSF50156">
    <property type="entry name" value="PDZ domain-like"/>
    <property type="match status" value="1"/>
</dbReference>
<dbReference type="PANTHER" id="PTHR12893:SF0">
    <property type="entry name" value="GRASP65"/>
    <property type="match status" value="1"/>
</dbReference>
<feature type="domain" description="PDZ GRASP-type" evidence="6">
    <location>
        <begin position="101"/>
        <end position="192"/>
    </location>
</feature>
<gene>
    <name evidence="7" type="ORF">THOM_1345</name>
</gene>
<evidence type="ECO:0000256" key="4">
    <source>
        <dbReference type="ARBA" id="ARBA00023136"/>
    </source>
</evidence>
<dbReference type="STRING" id="72359.L7JW48"/>
<dbReference type="OMA" id="PFIHTIT"/>
<dbReference type="PROSITE" id="PS51865">
    <property type="entry name" value="PDZ_GRASP"/>
    <property type="match status" value="1"/>
</dbReference>
<dbReference type="InterPro" id="IPR036034">
    <property type="entry name" value="PDZ_sf"/>
</dbReference>
<evidence type="ECO:0000313" key="8">
    <source>
        <dbReference type="Proteomes" id="UP000011185"/>
    </source>
</evidence>
<accession>L7JW48</accession>
<dbReference type="InterPro" id="IPR024958">
    <property type="entry name" value="GRASP_PDZ"/>
</dbReference>
<dbReference type="Gene3D" id="2.30.42.10">
    <property type="match status" value="1"/>
</dbReference>
<keyword evidence="3" id="KW-0333">Golgi apparatus</keyword>
<name>L7JW48_TRAHO</name>
<feature type="compositionally biased region" description="Basic and acidic residues" evidence="5">
    <location>
        <begin position="295"/>
        <end position="477"/>
    </location>
</feature>
<evidence type="ECO:0000256" key="2">
    <source>
        <dbReference type="ARBA" id="ARBA00022737"/>
    </source>
</evidence>
<keyword evidence="2" id="KW-0677">Repeat</keyword>
<evidence type="ECO:0000256" key="5">
    <source>
        <dbReference type="SAM" id="MobiDB-lite"/>
    </source>
</evidence>
<feature type="region of interest" description="Disordered" evidence="5">
    <location>
        <begin position="648"/>
        <end position="669"/>
    </location>
</feature>
<feature type="region of interest" description="Disordered" evidence="5">
    <location>
        <begin position="295"/>
        <end position="580"/>
    </location>
</feature>